<reference evidence="2" key="1">
    <citation type="submission" date="2023-06" db="EMBL/GenBank/DDBJ databases">
        <title>Genomic of Parafulvivirga corallium.</title>
        <authorList>
            <person name="Wang G."/>
        </authorList>
    </citation>
    <scope>NUCLEOTIDE SEQUENCE</scope>
    <source>
        <strain evidence="2">BMA10</strain>
    </source>
</reference>
<feature type="signal peptide" evidence="1">
    <location>
        <begin position="1"/>
        <end position="27"/>
    </location>
</feature>
<dbReference type="EMBL" id="JAUJEA010000003">
    <property type="protein sequence ID" value="MDN5202054.1"/>
    <property type="molecule type" value="Genomic_DNA"/>
</dbReference>
<dbReference type="RefSeq" id="WP_346752077.1">
    <property type="nucleotide sequence ID" value="NZ_JAUJEA010000003.1"/>
</dbReference>
<evidence type="ECO:0000256" key="1">
    <source>
        <dbReference type="SAM" id="SignalP"/>
    </source>
</evidence>
<accession>A0ABT8KMU9</accession>
<comment type="caution">
    <text evidence="2">The sequence shown here is derived from an EMBL/GenBank/DDBJ whole genome shotgun (WGS) entry which is preliminary data.</text>
</comment>
<proteinExistence type="predicted"/>
<feature type="chain" id="PRO_5045723304" evidence="1">
    <location>
        <begin position="28"/>
        <end position="182"/>
    </location>
</feature>
<gene>
    <name evidence="2" type="ORF">QQ008_11790</name>
</gene>
<sequence length="182" mass="20150">MNLKMTFKITLCACLVALSGLRNECQAQTDVYKAYSLFIYNFAKYSEWPVNSDQFTIGVLGSSKIVNTLEAVTQNRKIAGKSIVVKQLKITDDLNSSQILFIPQLKSSSLAKVLEQTGNKPVMVVTEKKGLYEEGACISFMVDSSQKLKFEINYSVLSSKNLKMANSLKSLAVNKEGLSKLN</sequence>
<keyword evidence="1" id="KW-0732">Signal</keyword>
<dbReference type="Pfam" id="PF13689">
    <property type="entry name" value="DUF4154"/>
    <property type="match status" value="1"/>
</dbReference>
<dbReference type="InterPro" id="IPR025293">
    <property type="entry name" value="YfiR/HmsC-like"/>
</dbReference>
<evidence type="ECO:0000313" key="3">
    <source>
        <dbReference type="Proteomes" id="UP001172082"/>
    </source>
</evidence>
<keyword evidence="3" id="KW-1185">Reference proteome</keyword>
<dbReference type="Proteomes" id="UP001172082">
    <property type="component" value="Unassembled WGS sequence"/>
</dbReference>
<name>A0ABT8KMU9_9BACT</name>
<evidence type="ECO:0000313" key="2">
    <source>
        <dbReference type="EMBL" id="MDN5202054.1"/>
    </source>
</evidence>
<protein>
    <submittedName>
        <fullName evidence="2">YfiR family protein</fullName>
    </submittedName>
</protein>
<organism evidence="2 3">
    <name type="scientific">Splendidivirga corallicola</name>
    <dbReference type="NCBI Taxonomy" id="3051826"/>
    <lineage>
        <taxon>Bacteria</taxon>
        <taxon>Pseudomonadati</taxon>
        <taxon>Bacteroidota</taxon>
        <taxon>Cytophagia</taxon>
        <taxon>Cytophagales</taxon>
        <taxon>Splendidivirgaceae</taxon>
        <taxon>Splendidivirga</taxon>
    </lineage>
</organism>